<reference evidence="2 3" key="1">
    <citation type="submission" date="2023-03" db="EMBL/GenBank/DDBJ databases">
        <title>WGS of Gossypium arboreum.</title>
        <authorList>
            <person name="Yu D."/>
        </authorList>
    </citation>
    <scope>NUCLEOTIDE SEQUENCE [LARGE SCALE GENOMIC DNA]</scope>
    <source>
        <tissue evidence="2">Leaf</tissue>
    </source>
</reference>
<organism evidence="2 3">
    <name type="scientific">Gossypium arboreum</name>
    <name type="common">Tree cotton</name>
    <name type="synonym">Gossypium nanking</name>
    <dbReference type="NCBI Taxonomy" id="29729"/>
    <lineage>
        <taxon>Eukaryota</taxon>
        <taxon>Viridiplantae</taxon>
        <taxon>Streptophyta</taxon>
        <taxon>Embryophyta</taxon>
        <taxon>Tracheophyta</taxon>
        <taxon>Spermatophyta</taxon>
        <taxon>Magnoliopsida</taxon>
        <taxon>eudicotyledons</taxon>
        <taxon>Gunneridae</taxon>
        <taxon>Pentapetalae</taxon>
        <taxon>rosids</taxon>
        <taxon>malvids</taxon>
        <taxon>Malvales</taxon>
        <taxon>Malvaceae</taxon>
        <taxon>Malvoideae</taxon>
        <taxon>Gossypium</taxon>
    </lineage>
</organism>
<dbReference type="InterPro" id="IPR036397">
    <property type="entry name" value="RNaseH_sf"/>
</dbReference>
<dbReference type="Pfam" id="PF13456">
    <property type="entry name" value="RVT_3"/>
    <property type="match status" value="1"/>
</dbReference>
<comment type="caution">
    <text evidence="2">The sequence shown here is derived from an EMBL/GenBank/DDBJ whole genome shotgun (WGS) entry which is preliminary data.</text>
</comment>
<keyword evidence="3" id="KW-1185">Reference proteome</keyword>
<dbReference type="InterPro" id="IPR052929">
    <property type="entry name" value="RNase_H-like_EbsB-rel"/>
</dbReference>
<dbReference type="EMBL" id="JARKNE010000009">
    <property type="protein sequence ID" value="KAK5803159.1"/>
    <property type="molecule type" value="Genomic_DNA"/>
</dbReference>
<dbReference type="Gene3D" id="3.30.420.10">
    <property type="entry name" value="Ribonuclease H-like superfamily/Ribonuclease H"/>
    <property type="match status" value="1"/>
</dbReference>
<dbReference type="PANTHER" id="PTHR47074">
    <property type="entry name" value="BNAC02G40300D PROTEIN"/>
    <property type="match status" value="1"/>
</dbReference>
<dbReference type="InterPro" id="IPR012337">
    <property type="entry name" value="RNaseH-like_sf"/>
</dbReference>
<dbReference type="Proteomes" id="UP001358586">
    <property type="component" value="Chromosome 9"/>
</dbReference>
<sequence>MVIAALCPRCHNSEEDSNQIFRDISKQVINYISELNGVEQKKLPLNVNKGHKQTARSTRVTVFFDAAFDKRSFRSASGLAVRDKGGGILVSKTVIHSDISSPFVVEADAGLQEIQLGITMGFNSLQIIGDSRTVIKKCQSKDPDKSIIGALIRGIQSKKVYFQDINFHFIPKSENEYAHFLAKDVLKKGVGHYLQGRIQAMLIARGRIGDQES</sequence>
<evidence type="ECO:0000313" key="2">
    <source>
        <dbReference type="EMBL" id="KAK5803159.1"/>
    </source>
</evidence>
<dbReference type="InterPro" id="IPR002156">
    <property type="entry name" value="RNaseH_domain"/>
</dbReference>
<accession>A0ABR0NP91</accession>
<name>A0ABR0NP91_GOSAR</name>
<gene>
    <name evidence="2" type="ORF">PVK06_030800</name>
</gene>
<proteinExistence type="predicted"/>
<dbReference type="InterPro" id="IPR044730">
    <property type="entry name" value="RNase_H-like_dom_plant"/>
</dbReference>
<evidence type="ECO:0000313" key="3">
    <source>
        <dbReference type="Proteomes" id="UP001358586"/>
    </source>
</evidence>
<feature type="domain" description="RNase H type-1" evidence="1">
    <location>
        <begin position="64"/>
        <end position="184"/>
    </location>
</feature>
<protein>
    <recommendedName>
        <fullName evidence="1">RNase H type-1 domain-containing protein</fullName>
    </recommendedName>
</protein>
<dbReference type="SUPFAM" id="SSF53098">
    <property type="entry name" value="Ribonuclease H-like"/>
    <property type="match status" value="1"/>
</dbReference>
<dbReference type="CDD" id="cd06222">
    <property type="entry name" value="RNase_H_like"/>
    <property type="match status" value="1"/>
</dbReference>
<dbReference type="PANTHER" id="PTHR47074:SF61">
    <property type="entry name" value="RNASE H TYPE-1 DOMAIN-CONTAINING PROTEIN"/>
    <property type="match status" value="1"/>
</dbReference>
<evidence type="ECO:0000259" key="1">
    <source>
        <dbReference type="Pfam" id="PF13456"/>
    </source>
</evidence>